<dbReference type="STRING" id="184922.A8BV75"/>
<dbReference type="GO" id="GO:0016020">
    <property type="term" value="C:membrane"/>
    <property type="evidence" value="ECO:0007669"/>
    <property type="project" value="UniProtKB-SubCell"/>
</dbReference>
<dbReference type="VEuPathDB" id="GiardiaDB:GL50803_7126"/>
<dbReference type="RefSeq" id="XP_001704656.1">
    <property type="nucleotide sequence ID" value="XM_001704604.1"/>
</dbReference>
<comment type="similarity">
    <text evidence="3">Belongs to the 1-acyl-sn-glycerol-3-phosphate acyltransferase family.</text>
</comment>
<feature type="transmembrane region" description="Helical" evidence="14">
    <location>
        <begin position="96"/>
        <end position="116"/>
    </location>
</feature>
<sequence length="424" mass="48651">MASYLDQDSNERVNTVDGTFSYKPCFPFVYTTSATPFNSRPFGRYFITPLFVIIGPFVAIFRLLSFLVLQTIVWICSIVILAGYPRDQPLRGWRINLYKCVAYPVYFLMQCSWFTFYRIDARRRSPRPIICVSNHVGLLDIFILIMAEGPAFVSKIGVSSIYLLRKPMEALRVIYVRTKKTTQDSKVDSRDLSSSTCTTEDTNLHGSSSTDSIRSSTDLLRERVLLMKEDADWRPIHIFPEGTTTTERGLLRFRTSVFRLDTDIQPICLIYRSYNNPAYVSQSALYTLYSYLTNPFCFVKVVYLDPISSRTPTGERKDPRAFADEVGLAMARYMGSEYLPYTNEDAFYFRQKKKDQSLCSKEYLRDYSWIGSYSRMNVLADPGYRQGSLSNVFVGSDKTHCLSIISRDTLLKGSADVVKQKQSI</sequence>
<feature type="transmembrane region" description="Helical" evidence="14">
    <location>
        <begin position="42"/>
        <end position="61"/>
    </location>
</feature>
<keyword evidence="5" id="KW-0808">Transferase</keyword>
<evidence type="ECO:0000256" key="3">
    <source>
        <dbReference type="ARBA" id="ARBA00008655"/>
    </source>
</evidence>
<dbReference type="HOGENOM" id="CLU_648033_0_0_1"/>
<dbReference type="Proteomes" id="UP000001548">
    <property type="component" value="Unassembled WGS sequence"/>
</dbReference>
<dbReference type="InterPro" id="IPR045252">
    <property type="entry name" value="LPCAT1-like"/>
</dbReference>
<evidence type="ECO:0000256" key="9">
    <source>
        <dbReference type="ARBA" id="ARBA00023136"/>
    </source>
</evidence>
<dbReference type="CDD" id="cd07991">
    <property type="entry name" value="LPLAT_LPCAT1-like"/>
    <property type="match status" value="1"/>
</dbReference>
<evidence type="ECO:0000313" key="15">
    <source>
        <dbReference type="EMBL" id="KAE8302469.1"/>
    </source>
</evidence>
<keyword evidence="8" id="KW-0443">Lipid metabolism</keyword>
<evidence type="ECO:0000256" key="2">
    <source>
        <dbReference type="ARBA" id="ARBA00005189"/>
    </source>
</evidence>
<dbReference type="GeneID" id="5697505"/>
<evidence type="ECO:0000256" key="6">
    <source>
        <dbReference type="ARBA" id="ARBA00022692"/>
    </source>
</evidence>
<dbReference type="EMBL" id="AACB03000004">
    <property type="protein sequence ID" value="KAE8302469.1"/>
    <property type="molecule type" value="Genomic_DNA"/>
</dbReference>
<keyword evidence="10" id="KW-0594">Phospholipid biosynthesis</keyword>
<evidence type="ECO:0000256" key="11">
    <source>
        <dbReference type="ARBA" id="ARBA00023264"/>
    </source>
</evidence>
<dbReference type="PANTHER" id="PTHR23063:SF52">
    <property type="entry name" value="LYSOPHOSPHATIDYLCHOLINE ACYLTRANSFERASE"/>
    <property type="match status" value="1"/>
</dbReference>
<dbReference type="InterPro" id="IPR002123">
    <property type="entry name" value="Plipid/glycerol_acylTrfase"/>
</dbReference>
<evidence type="ECO:0000256" key="13">
    <source>
        <dbReference type="SAM" id="MobiDB-lite"/>
    </source>
</evidence>
<evidence type="ECO:0000256" key="12">
    <source>
        <dbReference type="ARBA" id="ARBA00023315"/>
    </source>
</evidence>
<dbReference type="PANTHER" id="PTHR23063">
    <property type="entry name" value="PHOSPHOLIPID ACYLTRANSFERASE"/>
    <property type="match status" value="1"/>
</dbReference>
<dbReference type="OMA" id="DQDSNER"/>
<keyword evidence="11" id="KW-1208">Phospholipid metabolism</keyword>
<keyword evidence="9 14" id="KW-0472">Membrane</keyword>
<feature type="region of interest" description="Disordered" evidence="13">
    <location>
        <begin position="186"/>
        <end position="213"/>
    </location>
</feature>
<accession>A8BV75</accession>
<evidence type="ECO:0000313" key="16">
    <source>
        <dbReference type="Proteomes" id="UP000001548"/>
    </source>
</evidence>
<name>A8BV75_GIAIC</name>
<organism evidence="15 16">
    <name type="scientific">Giardia intestinalis (strain ATCC 50803 / WB clone C6)</name>
    <name type="common">Giardia lamblia</name>
    <dbReference type="NCBI Taxonomy" id="184922"/>
    <lineage>
        <taxon>Eukaryota</taxon>
        <taxon>Metamonada</taxon>
        <taxon>Diplomonadida</taxon>
        <taxon>Hexamitidae</taxon>
        <taxon>Giardiinae</taxon>
        <taxon>Giardia</taxon>
    </lineage>
</organism>
<keyword evidence="16" id="KW-1185">Reference proteome</keyword>
<dbReference type="GO" id="GO:0008374">
    <property type="term" value="F:O-acyltransferase activity"/>
    <property type="evidence" value="ECO:0007669"/>
    <property type="project" value="InterPro"/>
</dbReference>
<comment type="caution">
    <text evidence="15">The sequence shown here is derived from an EMBL/GenBank/DDBJ whole genome shotgun (WGS) entry which is preliminary data.</text>
</comment>
<dbReference type="AlphaFoldDB" id="A8BV75"/>
<dbReference type="Pfam" id="PF01553">
    <property type="entry name" value="Acyltransferase"/>
    <property type="match status" value="1"/>
</dbReference>
<comment type="pathway">
    <text evidence="2">Lipid metabolism.</text>
</comment>
<keyword evidence="6 14" id="KW-0812">Transmembrane</keyword>
<keyword evidence="4" id="KW-0444">Lipid biosynthesis</keyword>
<feature type="transmembrane region" description="Helical" evidence="14">
    <location>
        <begin position="136"/>
        <end position="164"/>
    </location>
</feature>
<dbReference type="KEGG" id="gla:GL50803_007126"/>
<keyword evidence="12 15" id="KW-0012">Acyltransferase</keyword>
<evidence type="ECO:0000256" key="7">
    <source>
        <dbReference type="ARBA" id="ARBA00022989"/>
    </source>
</evidence>
<evidence type="ECO:0000256" key="1">
    <source>
        <dbReference type="ARBA" id="ARBA00004370"/>
    </source>
</evidence>
<evidence type="ECO:0000256" key="8">
    <source>
        <dbReference type="ARBA" id="ARBA00023098"/>
    </source>
</evidence>
<gene>
    <name evidence="15" type="ORF">GL50803_007126</name>
</gene>
<keyword evidence="7 14" id="KW-1133">Transmembrane helix</keyword>
<protein>
    <submittedName>
        <fullName evidence="15">Lysophospholipid acyltransferase</fullName>
    </submittedName>
</protein>
<comment type="subcellular location">
    <subcellularLocation>
        <location evidence="1">Membrane</location>
    </subcellularLocation>
</comment>
<reference evidence="15 16" key="1">
    <citation type="journal article" date="2007" name="Science">
        <title>Genomic minimalism in the early diverging intestinal parasite Giardia lamblia.</title>
        <authorList>
            <person name="Morrison H.G."/>
            <person name="McArthur A.G."/>
            <person name="Gillin F.D."/>
            <person name="Aley S.B."/>
            <person name="Adam R.D."/>
            <person name="Olsen G.J."/>
            <person name="Best A.A."/>
            <person name="Cande W.Z."/>
            <person name="Chen F."/>
            <person name="Cipriano M.J."/>
            <person name="Davids B.J."/>
            <person name="Dawson S.C."/>
            <person name="Elmendorf H.G."/>
            <person name="Hehl A.B."/>
            <person name="Holder M.E."/>
            <person name="Huse S.M."/>
            <person name="Kim U.U."/>
            <person name="Lasek-Nesselquist E."/>
            <person name="Manning G."/>
            <person name="Nigam A."/>
            <person name="Nixon J.E."/>
            <person name="Palm D."/>
            <person name="Passamaneck N.E."/>
            <person name="Prabhu A."/>
            <person name="Reich C.I."/>
            <person name="Reiner D.S."/>
            <person name="Samuelson J."/>
            <person name="Svard S.G."/>
            <person name="Sogin M.L."/>
        </authorList>
    </citation>
    <scope>NUCLEOTIDE SEQUENCE [LARGE SCALE GENOMIC DNA]</scope>
    <source>
        <strain evidence="15 16">WB C6</strain>
    </source>
</reference>
<evidence type="ECO:0000256" key="14">
    <source>
        <dbReference type="SAM" id="Phobius"/>
    </source>
</evidence>
<dbReference type="SMART" id="SM00563">
    <property type="entry name" value="PlsC"/>
    <property type="match status" value="1"/>
</dbReference>
<feature type="transmembrane region" description="Helical" evidence="14">
    <location>
        <begin position="67"/>
        <end position="84"/>
    </location>
</feature>
<evidence type="ECO:0000256" key="5">
    <source>
        <dbReference type="ARBA" id="ARBA00022679"/>
    </source>
</evidence>
<dbReference type="GO" id="GO:0008654">
    <property type="term" value="P:phospholipid biosynthetic process"/>
    <property type="evidence" value="ECO:0007669"/>
    <property type="project" value="UniProtKB-KW"/>
</dbReference>
<evidence type="ECO:0000256" key="10">
    <source>
        <dbReference type="ARBA" id="ARBA00023209"/>
    </source>
</evidence>
<proteinExistence type="inferred from homology"/>
<feature type="compositionally biased region" description="Polar residues" evidence="13">
    <location>
        <begin position="192"/>
        <end position="206"/>
    </location>
</feature>
<dbReference type="SUPFAM" id="SSF69593">
    <property type="entry name" value="Glycerol-3-phosphate (1)-acyltransferase"/>
    <property type="match status" value="1"/>
</dbReference>
<evidence type="ECO:0000256" key="4">
    <source>
        <dbReference type="ARBA" id="ARBA00022516"/>
    </source>
</evidence>